<name>A0A8H3GK14_9AGAM</name>
<dbReference type="Proteomes" id="UP000663846">
    <property type="component" value="Unassembled WGS sequence"/>
</dbReference>
<reference evidence="1" key="1">
    <citation type="submission" date="2021-01" db="EMBL/GenBank/DDBJ databases">
        <authorList>
            <person name="Kaushik A."/>
        </authorList>
    </citation>
    <scope>NUCLEOTIDE SEQUENCE</scope>
    <source>
        <strain evidence="1">AG1-1C</strain>
    </source>
</reference>
<accession>A0A8H3GK14</accession>
<dbReference type="EMBL" id="CAJMWS010000593">
    <property type="protein sequence ID" value="CAE6453988.1"/>
    <property type="molecule type" value="Genomic_DNA"/>
</dbReference>
<protein>
    <submittedName>
        <fullName evidence="1">Uncharacterized protein</fullName>
    </submittedName>
</protein>
<sequence>NSVSSRAPRYSFGVICARVPHPGLKGSERRKAFMGPHGLPLVPGVWSQIVHKGVGLDADVVCRETYAGVYKTSTPDLKDLSMDIYRYPADDEPGWAWDENGDILPDFRKACTISADLRGLECALERAVGRRGAFWSLKIDVCMRFGGTELEAYIEWKDKGITRTGPVFVVPGDPIDI</sequence>
<proteinExistence type="predicted"/>
<evidence type="ECO:0000313" key="2">
    <source>
        <dbReference type="Proteomes" id="UP000663846"/>
    </source>
</evidence>
<gene>
    <name evidence="1" type="ORF">RDB_LOCUS149195</name>
</gene>
<evidence type="ECO:0000313" key="1">
    <source>
        <dbReference type="EMBL" id="CAE6453988.1"/>
    </source>
</evidence>
<dbReference type="AlphaFoldDB" id="A0A8H3GK14"/>
<feature type="non-terminal residue" evidence="1">
    <location>
        <position position="1"/>
    </location>
</feature>
<organism evidence="1 2">
    <name type="scientific">Rhizoctonia solani</name>
    <dbReference type="NCBI Taxonomy" id="456999"/>
    <lineage>
        <taxon>Eukaryota</taxon>
        <taxon>Fungi</taxon>
        <taxon>Dikarya</taxon>
        <taxon>Basidiomycota</taxon>
        <taxon>Agaricomycotina</taxon>
        <taxon>Agaricomycetes</taxon>
        <taxon>Cantharellales</taxon>
        <taxon>Ceratobasidiaceae</taxon>
        <taxon>Rhizoctonia</taxon>
    </lineage>
</organism>
<comment type="caution">
    <text evidence="1">The sequence shown here is derived from an EMBL/GenBank/DDBJ whole genome shotgun (WGS) entry which is preliminary data.</text>
</comment>